<name>A0A9W4NAK6_9EURO</name>
<dbReference type="OrthoDB" id="4475425at2759"/>
<protein>
    <submittedName>
        <fullName evidence="1">Uncharacterized protein</fullName>
    </submittedName>
</protein>
<evidence type="ECO:0000313" key="2">
    <source>
        <dbReference type="Proteomes" id="UP001152646"/>
    </source>
</evidence>
<dbReference type="EMBL" id="CAJVPA010000088">
    <property type="protein sequence ID" value="CAG8312663.1"/>
    <property type="molecule type" value="Genomic_DNA"/>
</dbReference>
<comment type="caution">
    <text evidence="1">The sequence shown here is derived from an EMBL/GenBank/DDBJ whole genome shotgun (WGS) entry which is preliminary data.</text>
</comment>
<dbReference type="Proteomes" id="UP001152646">
    <property type="component" value="Unassembled WGS sequence"/>
</dbReference>
<reference evidence="1" key="1">
    <citation type="submission" date="2021-07" db="EMBL/GenBank/DDBJ databases">
        <authorList>
            <person name="Branca A.L. A."/>
        </authorList>
    </citation>
    <scope>NUCLEOTIDE SEQUENCE</scope>
</reference>
<gene>
    <name evidence="1" type="ORF">PSALAMII_LOCUS2188</name>
</gene>
<dbReference type="AlphaFoldDB" id="A0A9W4NAK6"/>
<accession>A0A9W4NAK6</accession>
<evidence type="ECO:0000313" key="1">
    <source>
        <dbReference type="EMBL" id="CAG8312663.1"/>
    </source>
</evidence>
<organism evidence="1 2">
    <name type="scientific">Penicillium salamii</name>
    <dbReference type="NCBI Taxonomy" id="1612424"/>
    <lineage>
        <taxon>Eukaryota</taxon>
        <taxon>Fungi</taxon>
        <taxon>Dikarya</taxon>
        <taxon>Ascomycota</taxon>
        <taxon>Pezizomycotina</taxon>
        <taxon>Eurotiomycetes</taxon>
        <taxon>Eurotiomycetidae</taxon>
        <taxon>Eurotiales</taxon>
        <taxon>Aspergillaceae</taxon>
        <taxon>Penicillium</taxon>
    </lineage>
</organism>
<proteinExistence type="predicted"/>
<sequence length="187" mass="20770">MTLQEEITSLTTLPLPEAIQKIANLAPDLTSTFLPKYGYWVTHPNHEGPGDLNDLGRIWLNLGYRCHSEHAPLQIRLIHQSMDDVFFEIYGATYDILKKGLADGTIATPVFDDSLGCSCCRGEPDATILAGFHENKALYFDVEEYRALWGDHPNRGERIGADSHAVAASREQVEEAIARETGIVSML</sequence>